<dbReference type="NCBIfam" id="TIGR02937">
    <property type="entry name" value="sigma70-ECF"/>
    <property type="match status" value="1"/>
</dbReference>
<dbReference type="InterPro" id="IPR014284">
    <property type="entry name" value="RNA_pol_sigma-70_dom"/>
</dbReference>
<dbReference type="RefSeq" id="WP_209644457.1">
    <property type="nucleotide sequence ID" value="NZ_JAGINW010000001.1"/>
</dbReference>
<protein>
    <submittedName>
        <fullName evidence="8">RNA polymerase sigma-70 factor (Sigma-E family)</fullName>
    </submittedName>
</protein>
<dbReference type="InterPro" id="IPR013324">
    <property type="entry name" value="RNA_pol_sigma_r3/r4-like"/>
</dbReference>
<dbReference type="SUPFAM" id="SSF88946">
    <property type="entry name" value="Sigma2 domain of RNA polymerase sigma factors"/>
    <property type="match status" value="1"/>
</dbReference>
<dbReference type="PANTHER" id="PTHR43133">
    <property type="entry name" value="RNA POLYMERASE ECF-TYPE SIGMA FACTO"/>
    <property type="match status" value="1"/>
</dbReference>
<sequence length="172" mass="19636">MTDRDTAFADYFAARSDAMRRTAYLLCGDWHRAEDLVQVMFTKLYLAWKRITRHEALDAYARQTLVRTFLSERRLGWFRKESVTHDLADTAVTGAGPEDRMVLLAALRQVPPGQRAVLVLRYWEDMSVEETAKALNCSTGTVKSQAARGLQTLRDLLAVHSTPAFDRKRTSR</sequence>
<keyword evidence="4" id="KW-0238">DNA-binding</keyword>
<dbReference type="Proteomes" id="UP001519332">
    <property type="component" value="Unassembled WGS sequence"/>
</dbReference>
<feature type="domain" description="RNA polymerase sigma factor 70 region 4 type 2" evidence="7">
    <location>
        <begin position="101"/>
        <end position="153"/>
    </location>
</feature>
<comment type="similarity">
    <text evidence="1">Belongs to the sigma-70 factor family. ECF subfamily.</text>
</comment>
<comment type="caution">
    <text evidence="8">The sequence shown here is derived from an EMBL/GenBank/DDBJ whole genome shotgun (WGS) entry which is preliminary data.</text>
</comment>
<proteinExistence type="inferred from homology"/>
<reference evidence="8 9" key="1">
    <citation type="submission" date="2021-03" db="EMBL/GenBank/DDBJ databases">
        <title>Sequencing the genomes of 1000 actinobacteria strains.</title>
        <authorList>
            <person name="Klenk H.-P."/>
        </authorList>
    </citation>
    <scope>NUCLEOTIDE SEQUENCE [LARGE SCALE GENOMIC DNA]</scope>
    <source>
        <strain evidence="8 9">DSM 46670</strain>
    </source>
</reference>
<evidence type="ECO:0000256" key="1">
    <source>
        <dbReference type="ARBA" id="ARBA00010641"/>
    </source>
</evidence>
<dbReference type="InterPro" id="IPR013325">
    <property type="entry name" value="RNA_pol_sigma_r2"/>
</dbReference>
<dbReference type="Pfam" id="PF08281">
    <property type="entry name" value="Sigma70_r4_2"/>
    <property type="match status" value="1"/>
</dbReference>
<dbReference type="InterPro" id="IPR007627">
    <property type="entry name" value="RNA_pol_sigma70_r2"/>
</dbReference>
<dbReference type="Gene3D" id="1.10.1740.10">
    <property type="match status" value="1"/>
</dbReference>
<keyword evidence="3" id="KW-0731">Sigma factor</keyword>
<evidence type="ECO:0000259" key="7">
    <source>
        <dbReference type="Pfam" id="PF08281"/>
    </source>
</evidence>
<keyword evidence="2" id="KW-0805">Transcription regulation</keyword>
<evidence type="ECO:0000256" key="5">
    <source>
        <dbReference type="ARBA" id="ARBA00023163"/>
    </source>
</evidence>
<feature type="domain" description="RNA polymerase sigma-70 region 2" evidence="6">
    <location>
        <begin position="17"/>
        <end position="74"/>
    </location>
</feature>
<dbReference type="InterPro" id="IPR013249">
    <property type="entry name" value="RNA_pol_sigma70_r4_t2"/>
</dbReference>
<gene>
    <name evidence="8" type="ORF">JOF56_007907</name>
</gene>
<evidence type="ECO:0000259" key="6">
    <source>
        <dbReference type="Pfam" id="PF04542"/>
    </source>
</evidence>
<dbReference type="NCBIfam" id="TIGR02983">
    <property type="entry name" value="SigE-fam_strep"/>
    <property type="match status" value="1"/>
</dbReference>
<dbReference type="Pfam" id="PF04542">
    <property type="entry name" value="Sigma70_r2"/>
    <property type="match status" value="1"/>
</dbReference>
<dbReference type="SUPFAM" id="SSF88659">
    <property type="entry name" value="Sigma3 and sigma4 domains of RNA polymerase sigma factors"/>
    <property type="match status" value="1"/>
</dbReference>
<dbReference type="InterPro" id="IPR036388">
    <property type="entry name" value="WH-like_DNA-bd_sf"/>
</dbReference>
<dbReference type="InterPro" id="IPR014325">
    <property type="entry name" value="RNA_pol_sigma-E_actinobac"/>
</dbReference>
<keyword evidence="9" id="KW-1185">Reference proteome</keyword>
<evidence type="ECO:0000256" key="3">
    <source>
        <dbReference type="ARBA" id="ARBA00023082"/>
    </source>
</evidence>
<name>A0ABS4TT07_9PSEU</name>
<dbReference type="CDD" id="cd06171">
    <property type="entry name" value="Sigma70_r4"/>
    <property type="match status" value="1"/>
</dbReference>
<dbReference type="Gene3D" id="1.10.10.10">
    <property type="entry name" value="Winged helix-like DNA-binding domain superfamily/Winged helix DNA-binding domain"/>
    <property type="match status" value="1"/>
</dbReference>
<evidence type="ECO:0000256" key="2">
    <source>
        <dbReference type="ARBA" id="ARBA00023015"/>
    </source>
</evidence>
<keyword evidence="5" id="KW-0804">Transcription</keyword>
<evidence type="ECO:0000313" key="9">
    <source>
        <dbReference type="Proteomes" id="UP001519332"/>
    </source>
</evidence>
<dbReference type="PANTHER" id="PTHR43133:SF50">
    <property type="entry name" value="ECF RNA POLYMERASE SIGMA FACTOR SIGM"/>
    <property type="match status" value="1"/>
</dbReference>
<organism evidence="8 9">
    <name type="scientific">Kibdelosporangium banguiense</name>
    <dbReference type="NCBI Taxonomy" id="1365924"/>
    <lineage>
        <taxon>Bacteria</taxon>
        <taxon>Bacillati</taxon>
        <taxon>Actinomycetota</taxon>
        <taxon>Actinomycetes</taxon>
        <taxon>Pseudonocardiales</taxon>
        <taxon>Pseudonocardiaceae</taxon>
        <taxon>Kibdelosporangium</taxon>
    </lineage>
</organism>
<dbReference type="EMBL" id="JAGINW010000001">
    <property type="protein sequence ID" value="MBP2327522.1"/>
    <property type="molecule type" value="Genomic_DNA"/>
</dbReference>
<evidence type="ECO:0000256" key="4">
    <source>
        <dbReference type="ARBA" id="ARBA00023125"/>
    </source>
</evidence>
<dbReference type="InterPro" id="IPR039425">
    <property type="entry name" value="RNA_pol_sigma-70-like"/>
</dbReference>
<accession>A0ABS4TT07</accession>
<evidence type="ECO:0000313" key="8">
    <source>
        <dbReference type="EMBL" id="MBP2327522.1"/>
    </source>
</evidence>